<dbReference type="KEGG" id="fpal:HYN49_08175"/>
<keyword evidence="2" id="KW-1185">Reference proteome</keyword>
<dbReference type="AlphaFoldDB" id="A0A2S1SHI8"/>
<proteinExistence type="predicted"/>
<reference evidence="1 2" key="1">
    <citation type="submission" date="2018-05" db="EMBL/GenBank/DDBJ databases">
        <title>Genome sequencing of Flavobacterium sp. HYN0049.</title>
        <authorList>
            <person name="Yi H."/>
            <person name="Baek C."/>
        </authorList>
    </citation>
    <scope>NUCLEOTIDE SEQUENCE [LARGE SCALE GENOMIC DNA]</scope>
    <source>
        <strain evidence="1 2">HYN0049</strain>
    </source>
</reference>
<evidence type="ECO:0000313" key="2">
    <source>
        <dbReference type="Proteomes" id="UP000244937"/>
    </source>
</evidence>
<dbReference type="EMBL" id="CP029187">
    <property type="protein sequence ID" value="AWI25876.1"/>
    <property type="molecule type" value="Genomic_DNA"/>
</dbReference>
<protein>
    <recommendedName>
        <fullName evidence="3">Phytase-like domain-containing protein</fullName>
    </recommendedName>
</protein>
<accession>A0A2S1SHI8</accession>
<evidence type="ECO:0008006" key="3">
    <source>
        <dbReference type="Google" id="ProtNLM"/>
    </source>
</evidence>
<name>A0A2S1SHI8_9FLAO</name>
<organism evidence="1 2">
    <name type="scientific">Flavobacterium pallidum</name>
    <dbReference type="NCBI Taxonomy" id="2172098"/>
    <lineage>
        <taxon>Bacteria</taxon>
        <taxon>Pseudomonadati</taxon>
        <taxon>Bacteroidota</taxon>
        <taxon>Flavobacteriia</taxon>
        <taxon>Flavobacteriales</taxon>
        <taxon>Flavobacteriaceae</taxon>
        <taxon>Flavobacterium</taxon>
    </lineage>
</organism>
<evidence type="ECO:0000313" key="1">
    <source>
        <dbReference type="EMBL" id="AWI25876.1"/>
    </source>
</evidence>
<dbReference type="Proteomes" id="UP000244937">
    <property type="component" value="Chromosome"/>
</dbReference>
<gene>
    <name evidence="1" type="ORF">HYN49_08175</name>
</gene>
<sequence length="304" mass="33873">MLYLFPVKGTGKRMPLPSGLNTTQMPQFTLRPAFEIPGISAASGIAYDYGLLYLISDNSQFLYVYDMESRQLDKIPLVENATENIPKSFKPDFESLMILGRNLYAFGSGSTENRNTLRIYNLESKAITAKDLTKTYEALRFSSGISTSEFNIEGTAKFDDDWLFFQRGNGAANQNGIFISQNIAGLNPKFIPLKLPEINGSEFSFTDAIVVDGLIFFLASAENTSSTYEDGDILGSLFGKINRHDFSIEETLIISHQHKFEGLTLYKQTETELSFLLCEDSDSEATHSTIYTLIIPKLPTAAAY</sequence>
<dbReference type="InterPro" id="IPR053851">
    <property type="entry name" value="DUF6929"/>
</dbReference>
<dbReference type="Pfam" id="PF22000">
    <property type="entry name" value="DUF6929"/>
    <property type="match status" value="1"/>
</dbReference>